<comment type="caution">
    <text evidence="1">The sequence shown here is derived from an EMBL/GenBank/DDBJ whole genome shotgun (WGS) entry which is preliminary data.</text>
</comment>
<proteinExistence type="predicted"/>
<dbReference type="RefSeq" id="WP_170194685.1">
    <property type="nucleotide sequence ID" value="NZ_JABBNB010000012.1"/>
</dbReference>
<dbReference type="EMBL" id="JABBNB010000012">
    <property type="protein sequence ID" value="NMO02178.1"/>
    <property type="molecule type" value="Genomic_DNA"/>
</dbReference>
<organism evidence="1 2">
    <name type="scientific">Gordonia asplenii</name>
    <dbReference type="NCBI Taxonomy" id="2725283"/>
    <lineage>
        <taxon>Bacteria</taxon>
        <taxon>Bacillati</taxon>
        <taxon>Actinomycetota</taxon>
        <taxon>Actinomycetes</taxon>
        <taxon>Mycobacteriales</taxon>
        <taxon>Gordoniaceae</taxon>
        <taxon>Gordonia</taxon>
    </lineage>
</organism>
<dbReference type="InterPro" id="IPR029058">
    <property type="entry name" value="AB_hydrolase_fold"/>
</dbReference>
<accession>A0A848L3F3</accession>
<reference evidence="1 2" key="1">
    <citation type="submission" date="2020-04" db="EMBL/GenBank/DDBJ databases">
        <title>Gordonia sp. nov. TBRC 11910.</title>
        <authorList>
            <person name="Suriyachadkun C."/>
        </authorList>
    </citation>
    <scope>NUCLEOTIDE SEQUENCE [LARGE SCALE GENOMIC DNA]</scope>
    <source>
        <strain evidence="1 2">TBRC 11910</strain>
    </source>
</reference>
<protein>
    <submittedName>
        <fullName evidence="1">Esterase family protein</fullName>
    </submittedName>
</protein>
<dbReference type="Proteomes" id="UP000550729">
    <property type="component" value="Unassembled WGS sequence"/>
</dbReference>
<keyword evidence="2" id="KW-1185">Reference proteome</keyword>
<sequence length="326" mass="36033">MLSHYPSPLRARRRRLLGIIIAGLVIILSAVTISVAGTGTGDAAVRQRFWVNGCGMPTSPVDMWTRGGNYKTVIALDGMRATDDMSGWRHNTRIQNLANHGVNVIEPVGGMGSFYTNWDSRSKLNKIKYRYMWTCRLDTIVRELDARGLAVGKWGKYAIMGISMGGNSALIYAVNHRKRFSHAFSMSGYLNLSAPTMREGIRAALVDVGVEAGVGPFDADAMWGPPWSTRWLDNDPFIQAPRMKGMKLRIGASTGIWGAHDRQPVAAVKGTPLELLALAQTRAFEVSALRSGVAVSSDYPAQGTHDWGYWNDMVWRAKNSGWFRDR</sequence>
<gene>
    <name evidence="1" type="ORF">HH308_13250</name>
</gene>
<dbReference type="SUPFAM" id="SSF53474">
    <property type="entry name" value="alpha/beta-Hydrolases"/>
    <property type="match status" value="1"/>
</dbReference>
<dbReference type="InterPro" id="IPR000801">
    <property type="entry name" value="Esterase-like"/>
</dbReference>
<evidence type="ECO:0000313" key="2">
    <source>
        <dbReference type="Proteomes" id="UP000550729"/>
    </source>
</evidence>
<dbReference type="AlphaFoldDB" id="A0A848L3F3"/>
<name>A0A848L3F3_9ACTN</name>
<dbReference type="Pfam" id="PF00756">
    <property type="entry name" value="Esterase"/>
    <property type="match status" value="1"/>
</dbReference>
<evidence type="ECO:0000313" key="1">
    <source>
        <dbReference type="EMBL" id="NMO02178.1"/>
    </source>
</evidence>
<dbReference type="Gene3D" id="3.40.50.1820">
    <property type="entry name" value="alpha/beta hydrolase"/>
    <property type="match status" value="1"/>
</dbReference>